<accession>A0A4U5NNJ0</accession>
<organism evidence="1">
    <name type="scientific">Populus alba</name>
    <name type="common">White poplar</name>
    <dbReference type="NCBI Taxonomy" id="43335"/>
    <lineage>
        <taxon>Eukaryota</taxon>
        <taxon>Viridiplantae</taxon>
        <taxon>Streptophyta</taxon>
        <taxon>Embryophyta</taxon>
        <taxon>Tracheophyta</taxon>
        <taxon>Spermatophyta</taxon>
        <taxon>Magnoliopsida</taxon>
        <taxon>eudicotyledons</taxon>
        <taxon>Gunneridae</taxon>
        <taxon>Pentapetalae</taxon>
        <taxon>rosids</taxon>
        <taxon>fabids</taxon>
        <taxon>Malpighiales</taxon>
        <taxon>Salicaceae</taxon>
        <taxon>Saliceae</taxon>
        <taxon>Populus</taxon>
    </lineage>
</organism>
<proteinExistence type="predicted"/>
<dbReference type="AlphaFoldDB" id="A0A4U5NNJ0"/>
<gene>
    <name evidence="1" type="ORF">D5086_0000250310</name>
</gene>
<sequence length="131" mass="13538">MTGLGWSMVVTVEGTAEEEAAEGGASALIWSFAVIGKGEGAGVRVLEKMAMVTGATPGDGVLGAGERTGKVKGKGDKEGCVGKMRSWLRVRLVWVEKNQVGEGASCFGEDPKERDGAACFGEARGWGSWSG</sequence>
<reference evidence="1" key="1">
    <citation type="submission" date="2018-10" db="EMBL/GenBank/DDBJ databases">
        <title>Population genomic analysis revealed the cold adaptation of white poplar.</title>
        <authorList>
            <person name="Liu Y.-J."/>
        </authorList>
    </citation>
    <scope>NUCLEOTIDE SEQUENCE [LARGE SCALE GENOMIC DNA]</scope>
    <source>
        <strain evidence="1">PAL-ZL1</strain>
    </source>
</reference>
<comment type="caution">
    <text evidence="1">The sequence shown here is derived from an EMBL/GenBank/DDBJ whole genome shotgun (WGS) entry which is preliminary data.</text>
</comment>
<protein>
    <submittedName>
        <fullName evidence="1">Uncharacterized protein</fullName>
    </submittedName>
</protein>
<name>A0A4U5NNJ0_POPAL</name>
<dbReference type="EMBL" id="RCHU01000964">
    <property type="protein sequence ID" value="TKR85178.1"/>
    <property type="molecule type" value="Genomic_DNA"/>
</dbReference>
<evidence type="ECO:0000313" key="1">
    <source>
        <dbReference type="EMBL" id="TKR85178.1"/>
    </source>
</evidence>